<dbReference type="EMBL" id="FMUX01000007">
    <property type="protein sequence ID" value="SCY32411.1"/>
    <property type="molecule type" value="Genomic_DNA"/>
</dbReference>
<evidence type="ECO:0008006" key="3">
    <source>
        <dbReference type="Google" id="ProtNLM"/>
    </source>
</evidence>
<dbReference type="AlphaFoldDB" id="A0A1G5EZY2"/>
<gene>
    <name evidence="1" type="ORF">SAMN05216233_10722</name>
</gene>
<dbReference type="RefSeq" id="WP_092210681.1">
    <property type="nucleotide sequence ID" value="NZ_FMUX01000007.1"/>
</dbReference>
<accession>A0A1G5EZY2</accession>
<name>A0A1G5EZY2_9BACT</name>
<sequence>MNVFMDERHNKRMHIPGTIQYSRPPAGDCMDADLLDCTDKGLCFRSNCPYLPETPLVIRSTNRKDPQWQHAKVVWSRPMSQTTRENPAYSVGVIFTS</sequence>
<evidence type="ECO:0000313" key="1">
    <source>
        <dbReference type="EMBL" id="SCY32411.1"/>
    </source>
</evidence>
<organism evidence="1 2">
    <name type="scientific">Desulfoluna spongiiphila</name>
    <dbReference type="NCBI Taxonomy" id="419481"/>
    <lineage>
        <taxon>Bacteria</taxon>
        <taxon>Pseudomonadati</taxon>
        <taxon>Thermodesulfobacteriota</taxon>
        <taxon>Desulfobacteria</taxon>
        <taxon>Desulfobacterales</taxon>
        <taxon>Desulfolunaceae</taxon>
        <taxon>Desulfoluna</taxon>
    </lineage>
</organism>
<dbReference type="Proteomes" id="UP000198870">
    <property type="component" value="Unassembled WGS sequence"/>
</dbReference>
<evidence type="ECO:0000313" key="2">
    <source>
        <dbReference type="Proteomes" id="UP000198870"/>
    </source>
</evidence>
<proteinExistence type="predicted"/>
<reference evidence="1 2" key="1">
    <citation type="submission" date="2016-10" db="EMBL/GenBank/DDBJ databases">
        <authorList>
            <person name="de Groot N.N."/>
        </authorList>
    </citation>
    <scope>NUCLEOTIDE SEQUENCE [LARGE SCALE GENOMIC DNA]</scope>
    <source>
        <strain evidence="1 2">AA1</strain>
    </source>
</reference>
<keyword evidence="2" id="KW-1185">Reference proteome</keyword>
<protein>
    <recommendedName>
        <fullName evidence="3">PilZ domain-containing protein</fullName>
    </recommendedName>
</protein>